<comment type="subcellular location">
    <subcellularLocation>
        <location evidence="1">Endomembrane system</location>
        <topology evidence="1">Multi-pass membrane protein</topology>
    </subcellularLocation>
    <subcellularLocation>
        <location evidence="6">Vacuole membrane</location>
        <topology evidence="6">Multi-pass membrane protein</topology>
    </subcellularLocation>
</comment>
<keyword evidence="8" id="KW-1185">Reference proteome</keyword>
<dbReference type="HOGENOM" id="CLU_1579497_0_0_1"/>
<evidence type="ECO:0000313" key="8">
    <source>
        <dbReference type="Proteomes" id="UP000054279"/>
    </source>
</evidence>
<dbReference type="GO" id="GO:0012505">
    <property type="term" value="C:endomembrane system"/>
    <property type="evidence" value="ECO:0007669"/>
    <property type="project" value="UniProtKB-SubCell"/>
</dbReference>
<keyword evidence="3 6" id="KW-0812">Transmembrane</keyword>
<comment type="caution">
    <text evidence="6">Lacks conserved residue(s) required for the propagation of feature annotation.</text>
</comment>
<name>A0A0C9V1L6_SPHS4</name>
<evidence type="ECO:0000256" key="4">
    <source>
        <dbReference type="ARBA" id="ARBA00022989"/>
    </source>
</evidence>
<accession>A0A0C9V1L6</accession>
<keyword evidence="5 6" id="KW-0472">Membrane</keyword>
<dbReference type="PANTHER" id="PTHR23519">
    <property type="entry name" value="AUTOPHAGY-RELATED PROTEIN 22"/>
    <property type="match status" value="1"/>
</dbReference>
<keyword evidence="4 6" id="KW-1133">Transmembrane helix</keyword>
<dbReference type="GO" id="GO:0006914">
    <property type="term" value="P:autophagy"/>
    <property type="evidence" value="ECO:0007669"/>
    <property type="project" value="UniProtKB-KW"/>
</dbReference>
<evidence type="ECO:0000256" key="2">
    <source>
        <dbReference type="ARBA" id="ARBA00022448"/>
    </source>
</evidence>
<keyword evidence="6" id="KW-0029">Amino-acid transport</keyword>
<dbReference type="GO" id="GO:0005774">
    <property type="term" value="C:vacuolar membrane"/>
    <property type="evidence" value="ECO:0007669"/>
    <property type="project" value="UniProtKB-SubCell"/>
</dbReference>
<dbReference type="Pfam" id="PF11700">
    <property type="entry name" value="ATG22"/>
    <property type="match status" value="1"/>
</dbReference>
<feature type="transmembrane region" description="Helical" evidence="6">
    <location>
        <begin position="73"/>
        <end position="95"/>
    </location>
</feature>
<dbReference type="EMBL" id="KN837242">
    <property type="protein sequence ID" value="KIJ31446.1"/>
    <property type="molecule type" value="Genomic_DNA"/>
</dbReference>
<evidence type="ECO:0000256" key="6">
    <source>
        <dbReference type="RuleBase" id="RU363073"/>
    </source>
</evidence>
<feature type="transmembrane region" description="Helical" evidence="6">
    <location>
        <begin position="46"/>
        <end position="67"/>
    </location>
</feature>
<keyword evidence="6" id="KW-0926">Vacuole</keyword>
<dbReference type="InterPro" id="IPR024671">
    <property type="entry name" value="Atg22-like"/>
</dbReference>
<keyword evidence="2 6" id="KW-0813">Transport</keyword>
<feature type="transmembrane region" description="Helical" evidence="6">
    <location>
        <begin position="15"/>
        <end position="34"/>
    </location>
</feature>
<comment type="function">
    <text evidence="6">Vacuolar effluxer which mediate the efflux of amino acids resulting from autophagic degradation. The release of autophagic amino acids allows the maintenance of protein synthesis and viability during nitrogen starvation.</text>
</comment>
<dbReference type="AlphaFoldDB" id="A0A0C9V1L6"/>
<organism evidence="7 8">
    <name type="scientific">Sphaerobolus stellatus (strain SS14)</name>
    <dbReference type="NCBI Taxonomy" id="990650"/>
    <lineage>
        <taxon>Eukaryota</taxon>
        <taxon>Fungi</taxon>
        <taxon>Dikarya</taxon>
        <taxon>Basidiomycota</taxon>
        <taxon>Agaricomycotina</taxon>
        <taxon>Agaricomycetes</taxon>
        <taxon>Phallomycetidae</taxon>
        <taxon>Geastrales</taxon>
        <taxon>Sphaerobolaceae</taxon>
        <taxon>Sphaerobolus</taxon>
    </lineage>
</organism>
<proteinExistence type="inferred from homology"/>
<dbReference type="GO" id="GO:0006865">
    <property type="term" value="P:amino acid transport"/>
    <property type="evidence" value="ECO:0007669"/>
    <property type="project" value="UniProtKB-KW"/>
</dbReference>
<gene>
    <name evidence="7" type="ORF">M422DRAFT_53372</name>
</gene>
<evidence type="ECO:0000256" key="1">
    <source>
        <dbReference type="ARBA" id="ARBA00004127"/>
    </source>
</evidence>
<protein>
    <recommendedName>
        <fullName evidence="6">Autophagy-related protein</fullName>
    </recommendedName>
</protein>
<sequence>MSQCLLPWGNGTRSVSSVALIANGVSFAIKNALFTTTGSAADYGSFRGWLLVVTIICWGAQFADLIAPDKWELAMALFKIGFVSYGATLVFYTAAFPRLARNTPRARKLDQGELTIEEYEIEESLEKNGIGSISNAHDSIGYLLTLTLNLSLLIPLQNNPKVDNYKIAL</sequence>
<dbReference type="InterPro" id="IPR050495">
    <property type="entry name" value="ATG22/LtaA_families"/>
</dbReference>
<evidence type="ECO:0000313" key="7">
    <source>
        <dbReference type="EMBL" id="KIJ31446.1"/>
    </source>
</evidence>
<comment type="similarity">
    <text evidence="6">Belongs to the ATG22 family.</text>
</comment>
<dbReference type="Proteomes" id="UP000054279">
    <property type="component" value="Unassembled WGS sequence"/>
</dbReference>
<evidence type="ECO:0000256" key="5">
    <source>
        <dbReference type="ARBA" id="ARBA00023136"/>
    </source>
</evidence>
<dbReference type="PANTHER" id="PTHR23519:SF4">
    <property type="entry name" value="AUTOPHAGY-RELATED PROTEIN"/>
    <property type="match status" value="1"/>
</dbReference>
<reference evidence="7 8" key="1">
    <citation type="submission" date="2014-06" db="EMBL/GenBank/DDBJ databases">
        <title>Evolutionary Origins and Diversification of the Mycorrhizal Mutualists.</title>
        <authorList>
            <consortium name="DOE Joint Genome Institute"/>
            <consortium name="Mycorrhizal Genomics Consortium"/>
            <person name="Kohler A."/>
            <person name="Kuo A."/>
            <person name="Nagy L.G."/>
            <person name="Floudas D."/>
            <person name="Copeland A."/>
            <person name="Barry K.W."/>
            <person name="Cichocki N."/>
            <person name="Veneault-Fourrey C."/>
            <person name="LaButti K."/>
            <person name="Lindquist E.A."/>
            <person name="Lipzen A."/>
            <person name="Lundell T."/>
            <person name="Morin E."/>
            <person name="Murat C."/>
            <person name="Riley R."/>
            <person name="Ohm R."/>
            <person name="Sun H."/>
            <person name="Tunlid A."/>
            <person name="Henrissat B."/>
            <person name="Grigoriev I.V."/>
            <person name="Hibbett D.S."/>
            <person name="Martin F."/>
        </authorList>
    </citation>
    <scope>NUCLEOTIDE SEQUENCE [LARGE SCALE GENOMIC DNA]</scope>
    <source>
        <strain evidence="7 8">SS14</strain>
    </source>
</reference>
<evidence type="ECO:0000256" key="3">
    <source>
        <dbReference type="ARBA" id="ARBA00022692"/>
    </source>
</evidence>
<keyword evidence="6" id="KW-0072">Autophagy</keyword>
<dbReference type="OrthoDB" id="42657at2759"/>